<dbReference type="Pfam" id="PF03171">
    <property type="entry name" value="2OG-FeII_Oxy"/>
    <property type="match status" value="1"/>
</dbReference>
<accession>A0A068TRV5</accession>
<proteinExistence type="predicted"/>
<keyword evidence="1" id="KW-0479">Metal-binding</keyword>
<dbReference type="OrthoDB" id="288590at2759"/>
<dbReference type="PhylomeDB" id="A0A068TRV5"/>
<dbReference type="Proteomes" id="UP000295252">
    <property type="component" value="Chromosome VI"/>
</dbReference>
<feature type="domain" description="Non-haem dioxygenase N-terminal" evidence="4">
    <location>
        <begin position="11"/>
        <end position="90"/>
    </location>
</feature>
<keyword evidence="6" id="KW-1185">Reference proteome</keyword>
<dbReference type="STRING" id="49390.A0A068TRV5"/>
<evidence type="ECO:0000256" key="1">
    <source>
        <dbReference type="ARBA" id="ARBA00022723"/>
    </source>
</evidence>
<dbReference type="InParanoid" id="A0A068TRV5"/>
<name>A0A068TRV5_COFCA</name>
<dbReference type="InterPro" id="IPR026992">
    <property type="entry name" value="DIOX_N"/>
</dbReference>
<dbReference type="InterPro" id="IPR044861">
    <property type="entry name" value="IPNS-like_FE2OG_OXY"/>
</dbReference>
<dbReference type="InterPro" id="IPR027443">
    <property type="entry name" value="IPNS-like_sf"/>
</dbReference>
<sequence length="315" mass="35856">MGSESDAQSKLPIIEFNEENLTPGTTSWLSTSDLVRQALESCGCFLVKYKKLSQELHDKMFELSKQLFQLPTEIKVQNTSNILGFGYGTNFSFMPLVEYFGIENGATLKATEEFTNLMWPAGNSSFCETAFSYSKLLSELDHGVMRMVFGSYGVEKYLDPLIKSSFYLMRFLKYRAPKTDEINIGLHPHVDKGFLAILDTNQVTGLEIQLKHGEWITYEPSTSPSTFLVIAGEPFQAWSNGRVHAPLHKVVIRGTEEKYTIGLFSFMREKVKIPEELIDEKNPLQFKDFNHLDFLEFLRGGKYTMERPIVAFCGV</sequence>
<dbReference type="Pfam" id="PF14226">
    <property type="entry name" value="DIOX_N"/>
    <property type="match status" value="1"/>
</dbReference>
<dbReference type="SUPFAM" id="SSF51197">
    <property type="entry name" value="Clavaminate synthase-like"/>
    <property type="match status" value="1"/>
</dbReference>
<dbReference type="Gene3D" id="2.60.120.330">
    <property type="entry name" value="B-lactam Antibiotic, Isopenicillin N Synthase, Chain"/>
    <property type="match status" value="1"/>
</dbReference>
<evidence type="ECO:0000313" key="5">
    <source>
        <dbReference type="EMBL" id="CDO98088.1"/>
    </source>
</evidence>
<dbReference type="EMBL" id="HG739086">
    <property type="protein sequence ID" value="CDO98088.1"/>
    <property type="molecule type" value="Genomic_DNA"/>
</dbReference>
<dbReference type="PANTHER" id="PTHR47990">
    <property type="entry name" value="2-OXOGLUTARATE (2OG) AND FE(II)-DEPENDENT OXYGENASE SUPERFAMILY PROTEIN-RELATED"/>
    <property type="match status" value="1"/>
</dbReference>
<gene>
    <name evidence="5" type="ORF">GSCOC_T00022066001</name>
</gene>
<evidence type="ECO:0000256" key="2">
    <source>
        <dbReference type="ARBA" id="ARBA00023004"/>
    </source>
</evidence>
<evidence type="ECO:0000259" key="4">
    <source>
        <dbReference type="Pfam" id="PF14226"/>
    </source>
</evidence>
<dbReference type="Gramene" id="CDO98088">
    <property type="protein sequence ID" value="CDO98088"/>
    <property type="gene ID" value="GSCOC_T00022066001"/>
</dbReference>
<organism evidence="5 6">
    <name type="scientific">Coffea canephora</name>
    <name type="common">Robusta coffee</name>
    <dbReference type="NCBI Taxonomy" id="49390"/>
    <lineage>
        <taxon>Eukaryota</taxon>
        <taxon>Viridiplantae</taxon>
        <taxon>Streptophyta</taxon>
        <taxon>Embryophyta</taxon>
        <taxon>Tracheophyta</taxon>
        <taxon>Spermatophyta</taxon>
        <taxon>Magnoliopsida</taxon>
        <taxon>eudicotyledons</taxon>
        <taxon>Gunneridae</taxon>
        <taxon>Pentapetalae</taxon>
        <taxon>asterids</taxon>
        <taxon>lamiids</taxon>
        <taxon>Gentianales</taxon>
        <taxon>Rubiaceae</taxon>
        <taxon>Ixoroideae</taxon>
        <taxon>Gardenieae complex</taxon>
        <taxon>Bertiereae - Coffeeae clade</taxon>
        <taxon>Coffeeae</taxon>
        <taxon>Coffea</taxon>
    </lineage>
</organism>
<dbReference type="InterPro" id="IPR050231">
    <property type="entry name" value="Iron_ascorbate_oxido_reductase"/>
</dbReference>
<dbReference type="OMA" id="KYCEESI"/>
<feature type="domain" description="Isopenicillin N synthase-like Fe(2+) 2OG dioxygenase" evidence="3">
    <location>
        <begin position="172"/>
        <end position="264"/>
    </location>
</feature>
<dbReference type="GO" id="GO:0046872">
    <property type="term" value="F:metal ion binding"/>
    <property type="evidence" value="ECO:0007669"/>
    <property type="project" value="UniProtKB-KW"/>
</dbReference>
<dbReference type="AlphaFoldDB" id="A0A068TRV5"/>
<dbReference type="GO" id="GO:0016706">
    <property type="term" value="F:2-oxoglutarate-dependent dioxygenase activity"/>
    <property type="evidence" value="ECO:0007669"/>
    <property type="project" value="UniProtKB-ARBA"/>
</dbReference>
<reference evidence="6" key="1">
    <citation type="journal article" date="2014" name="Science">
        <title>The coffee genome provides insight into the convergent evolution of caffeine biosynthesis.</title>
        <authorList>
            <person name="Denoeud F."/>
            <person name="Carretero-Paulet L."/>
            <person name="Dereeper A."/>
            <person name="Droc G."/>
            <person name="Guyot R."/>
            <person name="Pietrella M."/>
            <person name="Zheng C."/>
            <person name="Alberti A."/>
            <person name="Anthony F."/>
            <person name="Aprea G."/>
            <person name="Aury J.M."/>
            <person name="Bento P."/>
            <person name="Bernard M."/>
            <person name="Bocs S."/>
            <person name="Campa C."/>
            <person name="Cenci A."/>
            <person name="Combes M.C."/>
            <person name="Crouzillat D."/>
            <person name="Da Silva C."/>
            <person name="Daddiego L."/>
            <person name="De Bellis F."/>
            <person name="Dussert S."/>
            <person name="Garsmeur O."/>
            <person name="Gayraud T."/>
            <person name="Guignon V."/>
            <person name="Jahn K."/>
            <person name="Jamilloux V."/>
            <person name="Joet T."/>
            <person name="Labadie K."/>
            <person name="Lan T."/>
            <person name="Leclercq J."/>
            <person name="Lepelley M."/>
            <person name="Leroy T."/>
            <person name="Li L.T."/>
            <person name="Librado P."/>
            <person name="Lopez L."/>
            <person name="Munoz A."/>
            <person name="Noel B."/>
            <person name="Pallavicini A."/>
            <person name="Perrotta G."/>
            <person name="Poncet V."/>
            <person name="Pot D."/>
            <person name="Priyono X."/>
            <person name="Rigoreau M."/>
            <person name="Rouard M."/>
            <person name="Rozas J."/>
            <person name="Tranchant-Dubreuil C."/>
            <person name="VanBuren R."/>
            <person name="Zhang Q."/>
            <person name="Andrade A.C."/>
            <person name="Argout X."/>
            <person name="Bertrand B."/>
            <person name="de Kochko A."/>
            <person name="Graziosi G."/>
            <person name="Henry R.J."/>
            <person name="Jayarama X."/>
            <person name="Ming R."/>
            <person name="Nagai C."/>
            <person name="Rounsley S."/>
            <person name="Sankoff D."/>
            <person name="Giuliano G."/>
            <person name="Albert V.A."/>
            <person name="Wincker P."/>
            <person name="Lashermes P."/>
        </authorList>
    </citation>
    <scope>NUCLEOTIDE SEQUENCE [LARGE SCALE GENOMIC DNA]</scope>
    <source>
        <strain evidence="6">cv. DH200-94</strain>
    </source>
</reference>
<keyword evidence="2" id="KW-0408">Iron</keyword>
<evidence type="ECO:0000313" key="6">
    <source>
        <dbReference type="Proteomes" id="UP000295252"/>
    </source>
</evidence>
<protein>
    <recommendedName>
        <fullName evidence="7">Fe2OG dioxygenase domain-containing protein</fullName>
    </recommendedName>
</protein>
<evidence type="ECO:0008006" key="7">
    <source>
        <dbReference type="Google" id="ProtNLM"/>
    </source>
</evidence>
<evidence type="ECO:0000259" key="3">
    <source>
        <dbReference type="Pfam" id="PF03171"/>
    </source>
</evidence>